<keyword evidence="3" id="KW-0731">Sigma factor</keyword>
<proteinExistence type="inferred from homology"/>
<evidence type="ECO:0000259" key="6">
    <source>
        <dbReference type="Pfam" id="PF08281"/>
    </source>
</evidence>
<dbReference type="InterPro" id="IPR014284">
    <property type="entry name" value="RNA_pol_sigma-70_dom"/>
</dbReference>
<dbReference type="InterPro" id="IPR036388">
    <property type="entry name" value="WH-like_DNA-bd_sf"/>
</dbReference>
<dbReference type="Pfam" id="PF04542">
    <property type="entry name" value="Sigma70_r2"/>
    <property type="match status" value="1"/>
</dbReference>
<dbReference type="Proteomes" id="UP000288623">
    <property type="component" value="Unassembled WGS sequence"/>
</dbReference>
<dbReference type="GO" id="GO:0016987">
    <property type="term" value="F:sigma factor activity"/>
    <property type="evidence" value="ECO:0007669"/>
    <property type="project" value="UniProtKB-KW"/>
</dbReference>
<protein>
    <submittedName>
        <fullName evidence="7">RNA polymerase</fullName>
    </submittedName>
</protein>
<dbReference type="Pfam" id="PF08281">
    <property type="entry name" value="Sigma70_r4_2"/>
    <property type="match status" value="1"/>
</dbReference>
<reference evidence="7 8" key="1">
    <citation type="submission" date="2014-11" db="EMBL/GenBank/DDBJ databases">
        <title>Genome sequence and analysis of novel Kurthia sp.</title>
        <authorList>
            <person name="Lawson J.N."/>
            <person name="Gonzalez J.E."/>
            <person name="Rinauldi L."/>
            <person name="Xuan Z."/>
            <person name="Firman A."/>
            <person name="Shaddox L."/>
            <person name="Trudeau A."/>
            <person name="Shah S."/>
            <person name="Reiman D."/>
        </authorList>
    </citation>
    <scope>NUCLEOTIDE SEQUENCE [LARGE SCALE GENOMIC DNA]</scope>
    <source>
        <strain evidence="7 8">3B1D</strain>
    </source>
</reference>
<evidence type="ECO:0000259" key="5">
    <source>
        <dbReference type="Pfam" id="PF04542"/>
    </source>
</evidence>
<dbReference type="NCBIfam" id="TIGR02937">
    <property type="entry name" value="sigma70-ECF"/>
    <property type="match status" value="1"/>
</dbReference>
<evidence type="ECO:0000313" key="7">
    <source>
        <dbReference type="EMBL" id="RUS57082.1"/>
    </source>
</evidence>
<dbReference type="GO" id="GO:0003677">
    <property type="term" value="F:DNA binding"/>
    <property type="evidence" value="ECO:0007669"/>
    <property type="project" value="InterPro"/>
</dbReference>
<gene>
    <name evidence="7" type="ORF">QI30_08455</name>
</gene>
<dbReference type="OrthoDB" id="9794508at2"/>
<evidence type="ECO:0000256" key="2">
    <source>
        <dbReference type="ARBA" id="ARBA00023015"/>
    </source>
</evidence>
<comment type="caution">
    <text evidence="7">The sequence shown here is derived from an EMBL/GenBank/DDBJ whole genome shotgun (WGS) entry which is preliminary data.</text>
</comment>
<evidence type="ECO:0000256" key="3">
    <source>
        <dbReference type="ARBA" id="ARBA00023082"/>
    </source>
</evidence>
<keyword evidence="4" id="KW-0804">Transcription</keyword>
<dbReference type="InterPro" id="IPR007627">
    <property type="entry name" value="RNA_pol_sigma70_r2"/>
</dbReference>
<dbReference type="AlphaFoldDB" id="A0A433RUX2"/>
<dbReference type="InterPro" id="IPR013325">
    <property type="entry name" value="RNA_pol_sigma_r2"/>
</dbReference>
<keyword evidence="8" id="KW-1185">Reference proteome</keyword>
<dbReference type="InterPro" id="IPR013324">
    <property type="entry name" value="RNA_pol_sigma_r3/r4-like"/>
</dbReference>
<dbReference type="RefSeq" id="WP_126990504.1">
    <property type="nucleotide sequence ID" value="NZ_JTFC01000029.1"/>
</dbReference>
<dbReference type="CDD" id="cd06171">
    <property type="entry name" value="Sigma70_r4"/>
    <property type="match status" value="1"/>
</dbReference>
<dbReference type="PANTHER" id="PTHR43133:SF60">
    <property type="entry name" value="RNA POLYMERASE SIGMA FACTOR SIGV"/>
    <property type="match status" value="1"/>
</dbReference>
<name>A0A433RUX2_9BACL</name>
<feature type="domain" description="RNA polymerase sigma-70 region 2" evidence="5">
    <location>
        <begin position="9"/>
        <end position="72"/>
    </location>
</feature>
<dbReference type="Gene3D" id="1.10.1740.10">
    <property type="match status" value="1"/>
</dbReference>
<feature type="domain" description="RNA polymerase sigma factor 70 region 4 type 2" evidence="6">
    <location>
        <begin position="101"/>
        <end position="153"/>
    </location>
</feature>
<sequence length="168" mass="20573">MEVKWRRIVDKYTKKLFQLSYLYVKDFHAAEDIVQDVFLRFFEKQHDFRQESSIETYLTRITINCSKDYLKSWRYRTHQVTTYFTGGYEMKNQLIATEERLEIAEAVLQLPIKYREIIILYFYENHSFAEMSELLQLPISTIHYRYKKAQQKLKEKLSTLEWEGLFHE</sequence>
<evidence type="ECO:0000256" key="1">
    <source>
        <dbReference type="ARBA" id="ARBA00010641"/>
    </source>
</evidence>
<dbReference type="EMBL" id="JTFC01000029">
    <property type="protein sequence ID" value="RUS57082.1"/>
    <property type="molecule type" value="Genomic_DNA"/>
</dbReference>
<evidence type="ECO:0000256" key="4">
    <source>
        <dbReference type="ARBA" id="ARBA00023163"/>
    </source>
</evidence>
<dbReference type="SUPFAM" id="SSF88946">
    <property type="entry name" value="Sigma2 domain of RNA polymerase sigma factors"/>
    <property type="match status" value="1"/>
</dbReference>
<dbReference type="SUPFAM" id="SSF88659">
    <property type="entry name" value="Sigma3 and sigma4 domains of RNA polymerase sigma factors"/>
    <property type="match status" value="1"/>
</dbReference>
<evidence type="ECO:0000313" key="8">
    <source>
        <dbReference type="Proteomes" id="UP000288623"/>
    </source>
</evidence>
<dbReference type="InterPro" id="IPR013249">
    <property type="entry name" value="RNA_pol_sigma70_r4_t2"/>
</dbReference>
<dbReference type="InterPro" id="IPR039425">
    <property type="entry name" value="RNA_pol_sigma-70-like"/>
</dbReference>
<dbReference type="GO" id="GO:0006352">
    <property type="term" value="P:DNA-templated transcription initiation"/>
    <property type="evidence" value="ECO:0007669"/>
    <property type="project" value="InterPro"/>
</dbReference>
<accession>A0A433RUX2</accession>
<keyword evidence="2" id="KW-0805">Transcription regulation</keyword>
<dbReference type="Gene3D" id="1.10.10.10">
    <property type="entry name" value="Winged helix-like DNA-binding domain superfamily/Winged helix DNA-binding domain"/>
    <property type="match status" value="1"/>
</dbReference>
<comment type="similarity">
    <text evidence="1">Belongs to the sigma-70 factor family. ECF subfamily.</text>
</comment>
<dbReference type="PANTHER" id="PTHR43133">
    <property type="entry name" value="RNA POLYMERASE ECF-TYPE SIGMA FACTO"/>
    <property type="match status" value="1"/>
</dbReference>
<organism evidence="7 8">
    <name type="scientific">Candidatus Kurthia intestinigallinarum</name>
    <dbReference type="NCBI Taxonomy" id="1562256"/>
    <lineage>
        <taxon>Bacteria</taxon>
        <taxon>Bacillati</taxon>
        <taxon>Bacillota</taxon>
        <taxon>Bacilli</taxon>
        <taxon>Bacillales</taxon>
        <taxon>Caryophanaceae</taxon>
        <taxon>Kurthia</taxon>
    </lineage>
</organism>